<dbReference type="Gene3D" id="3.40.50.720">
    <property type="entry name" value="NAD(P)-binding Rossmann-like Domain"/>
    <property type="match status" value="1"/>
</dbReference>
<evidence type="ECO:0000256" key="4">
    <source>
        <dbReference type="ARBA" id="ARBA00022833"/>
    </source>
</evidence>
<keyword evidence="8" id="KW-1185">Reference proteome</keyword>
<dbReference type="InterPro" id="IPR013149">
    <property type="entry name" value="ADH-like_C"/>
</dbReference>
<dbReference type="InterPro" id="IPR036291">
    <property type="entry name" value="NAD(P)-bd_dom_sf"/>
</dbReference>
<proteinExistence type="inferred from homology"/>
<dbReference type="Pfam" id="PF08240">
    <property type="entry name" value="ADH_N"/>
    <property type="match status" value="1"/>
</dbReference>
<accession>A0A4Q2EJW9</accession>
<evidence type="ECO:0000256" key="2">
    <source>
        <dbReference type="ARBA" id="ARBA00008072"/>
    </source>
</evidence>
<evidence type="ECO:0000313" key="7">
    <source>
        <dbReference type="EMBL" id="RXW32265.1"/>
    </source>
</evidence>
<dbReference type="AlphaFoldDB" id="A0A4Q2EJW9"/>
<dbReference type="GO" id="GO:0046872">
    <property type="term" value="F:metal ion binding"/>
    <property type="evidence" value="ECO:0007669"/>
    <property type="project" value="UniProtKB-KW"/>
</dbReference>
<keyword evidence="5" id="KW-0560">Oxidoreductase</keyword>
<comment type="caution">
    <text evidence="7">The sequence shown here is derived from an EMBL/GenBank/DDBJ whole genome shotgun (WGS) entry which is preliminary data.</text>
</comment>
<dbReference type="GO" id="GO:0016491">
    <property type="term" value="F:oxidoreductase activity"/>
    <property type="evidence" value="ECO:0007669"/>
    <property type="project" value="UniProtKB-KW"/>
</dbReference>
<dbReference type="RefSeq" id="WP_129458474.1">
    <property type="nucleotide sequence ID" value="NZ_PPCV01000004.1"/>
</dbReference>
<evidence type="ECO:0000259" key="6">
    <source>
        <dbReference type="SMART" id="SM00829"/>
    </source>
</evidence>
<reference evidence="7 8" key="1">
    <citation type="submission" date="2018-01" db="EMBL/GenBank/DDBJ databases">
        <title>Lactibacter flavus gen. nov., sp. nov., a novel bacterium of the family Propionibacteriaceae isolated from raw milk and dairy products.</title>
        <authorList>
            <person name="Wenning M."/>
            <person name="Breitenwieser F."/>
            <person name="Huptas C."/>
            <person name="von Neubeck M."/>
            <person name="Busse H.-J."/>
            <person name="Scherer S."/>
        </authorList>
    </citation>
    <scope>NUCLEOTIDE SEQUENCE [LARGE SCALE GENOMIC DNA]</scope>
    <source>
        <strain evidence="7 8">VG341</strain>
    </source>
</reference>
<keyword evidence="3" id="KW-0479">Metal-binding</keyword>
<sequence>MKALKILGPEELVVEDLPLPEPAEDEVRVRMQYGGICGSDLHYYYLGRNGAFAVTEPFTPGHEMSGVVDLDPSGTYAPGTPVTIAPATFGTPLRGIEDRRHLWPGGTYLGSASTKPHTQGGMQEYRNVKNFMIRTLPEGLSVQDAALAEPLAVALHAINIAGGVKGQRVLVAGCGPIGLCVVAGALAGGAERVDATDVLSGPLGRATALGASTAFVAGTDEVPAEEYDIVFECSGAAPSITTAMRAVRKAGTVTQVGMLPDENIGVNLAPFVSKEVTYKATFRFDDEIDAAITTLAQNPSIASIITTHVIPAQRAVDAFAVAKDSQVSGKVVVSLWLDE</sequence>
<dbReference type="SMART" id="SM00829">
    <property type="entry name" value="PKS_ER"/>
    <property type="match status" value="1"/>
</dbReference>
<dbReference type="SUPFAM" id="SSF50129">
    <property type="entry name" value="GroES-like"/>
    <property type="match status" value="1"/>
</dbReference>
<dbReference type="Proteomes" id="UP000290624">
    <property type="component" value="Unassembled WGS sequence"/>
</dbReference>
<dbReference type="SUPFAM" id="SSF51735">
    <property type="entry name" value="NAD(P)-binding Rossmann-fold domains"/>
    <property type="match status" value="1"/>
</dbReference>
<dbReference type="InterPro" id="IPR011032">
    <property type="entry name" value="GroES-like_sf"/>
</dbReference>
<comment type="cofactor">
    <cofactor evidence="1">
        <name>Zn(2+)</name>
        <dbReference type="ChEBI" id="CHEBI:29105"/>
    </cofactor>
</comment>
<evidence type="ECO:0000256" key="5">
    <source>
        <dbReference type="ARBA" id="ARBA00023002"/>
    </source>
</evidence>
<dbReference type="Pfam" id="PF00107">
    <property type="entry name" value="ADH_zinc_N"/>
    <property type="match status" value="1"/>
</dbReference>
<dbReference type="OrthoDB" id="9797931at2"/>
<protein>
    <submittedName>
        <fullName evidence="7">L-idonate 5-dehydrogenase</fullName>
    </submittedName>
</protein>
<name>A0A4Q2EJW9_9ACTN</name>
<dbReference type="PANTHER" id="PTHR43161:SF9">
    <property type="entry name" value="SORBITOL DEHYDROGENASE"/>
    <property type="match status" value="1"/>
</dbReference>
<evidence type="ECO:0000313" key="8">
    <source>
        <dbReference type="Proteomes" id="UP000290624"/>
    </source>
</evidence>
<gene>
    <name evidence="7" type="ORF">C1706_06790</name>
</gene>
<dbReference type="PANTHER" id="PTHR43161">
    <property type="entry name" value="SORBITOL DEHYDROGENASE"/>
    <property type="match status" value="1"/>
</dbReference>
<feature type="domain" description="Enoyl reductase (ER)" evidence="6">
    <location>
        <begin position="8"/>
        <end position="333"/>
    </location>
</feature>
<comment type="similarity">
    <text evidence="2">Belongs to the zinc-containing alcohol dehydrogenase family.</text>
</comment>
<evidence type="ECO:0000256" key="3">
    <source>
        <dbReference type="ARBA" id="ARBA00022723"/>
    </source>
</evidence>
<dbReference type="InterPro" id="IPR013154">
    <property type="entry name" value="ADH-like_N"/>
</dbReference>
<dbReference type="EMBL" id="PPCV01000004">
    <property type="protein sequence ID" value="RXW32265.1"/>
    <property type="molecule type" value="Genomic_DNA"/>
</dbReference>
<keyword evidence="4" id="KW-0862">Zinc</keyword>
<evidence type="ECO:0000256" key="1">
    <source>
        <dbReference type="ARBA" id="ARBA00001947"/>
    </source>
</evidence>
<organism evidence="7 8">
    <name type="scientific">Propioniciclava flava</name>
    <dbReference type="NCBI Taxonomy" id="2072026"/>
    <lineage>
        <taxon>Bacteria</taxon>
        <taxon>Bacillati</taxon>
        <taxon>Actinomycetota</taxon>
        <taxon>Actinomycetes</taxon>
        <taxon>Propionibacteriales</taxon>
        <taxon>Propionibacteriaceae</taxon>
        <taxon>Propioniciclava</taxon>
    </lineage>
</organism>
<dbReference type="InterPro" id="IPR020843">
    <property type="entry name" value="ER"/>
</dbReference>
<dbReference type="Gene3D" id="3.90.180.10">
    <property type="entry name" value="Medium-chain alcohol dehydrogenases, catalytic domain"/>
    <property type="match status" value="1"/>
</dbReference>